<dbReference type="AlphaFoldDB" id="A0A645FG47"/>
<name>A0A645FG47_9ZZZZ</name>
<organism evidence="1">
    <name type="scientific">bioreactor metagenome</name>
    <dbReference type="NCBI Taxonomy" id="1076179"/>
    <lineage>
        <taxon>unclassified sequences</taxon>
        <taxon>metagenomes</taxon>
        <taxon>ecological metagenomes</taxon>
    </lineage>
</organism>
<evidence type="ECO:0008006" key="2">
    <source>
        <dbReference type="Google" id="ProtNLM"/>
    </source>
</evidence>
<comment type="caution">
    <text evidence="1">The sequence shown here is derived from an EMBL/GenBank/DDBJ whole genome shotgun (WGS) entry which is preliminary data.</text>
</comment>
<accession>A0A645FG47</accession>
<reference evidence="1" key="1">
    <citation type="submission" date="2019-08" db="EMBL/GenBank/DDBJ databases">
        <authorList>
            <person name="Kucharzyk K."/>
            <person name="Murdoch R.W."/>
            <person name="Higgins S."/>
            <person name="Loffler F."/>
        </authorList>
    </citation>
    <scope>NUCLEOTIDE SEQUENCE</scope>
</reference>
<gene>
    <name evidence="1" type="ORF">SDC9_160679</name>
</gene>
<proteinExistence type="predicted"/>
<evidence type="ECO:0000313" key="1">
    <source>
        <dbReference type="EMBL" id="MPN13358.1"/>
    </source>
</evidence>
<dbReference type="InterPro" id="IPR025528">
    <property type="entry name" value="BrnA_antitoxin"/>
</dbReference>
<protein>
    <recommendedName>
        <fullName evidence="2">Antitoxin</fullName>
    </recommendedName>
</protein>
<dbReference type="Pfam" id="PF14384">
    <property type="entry name" value="BrnA_antitoxin"/>
    <property type="match status" value="1"/>
</dbReference>
<sequence>MKAEYDFSKGIKNPYIHKLPKQQVTIRLDSETVSYFKQLAQNTGIAYQTIINLYLADCVKKKRTVDISFPEV</sequence>
<dbReference type="EMBL" id="VSSQ01059854">
    <property type="protein sequence ID" value="MPN13358.1"/>
    <property type="molecule type" value="Genomic_DNA"/>
</dbReference>